<feature type="region of interest" description="Disordered" evidence="2">
    <location>
        <begin position="162"/>
        <end position="193"/>
    </location>
</feature>
<dbReference type="SUPFAM" id="SSF56601">
    <property type="entry name" value="beta-lactamase/transpeptidase-like"/>
    <property type="match status" value="1"/>
</dbReference>
<dbReference type="InterPro" id="IPR012338">
    <property type="entry name" value="Beta-lactam/transpept-like"/>
</dbReference>
<keyword evidence="1" id="KW-0378">Hydrolase</keyword>
<sequence length="376" mass="42125">MVRKLTLENYLPPAADSWLRCQPASLGLNAARLHHAVEFACQHESNWLYDLSEQKAIAGSEPPPWNEILGPLKPRGGPAGLIIRHGQIVTSWGDIERVDPTFSATKSYIGLCAAVAYRDGLIKNFDDQVSEYNGFKEFSSDHNNAITWRHLLQQTSEWEGTLWSKPDQVDRNRQVGPSADDSQKGQPRQLTEPGGYWEYNDVRVNLAALCLTRLFEASLSDVLRKNIMDPIDASHSWEWHGYRNSHIEIKGRSVQSVSGGAHWGGGLWISSLDHARMGLLISRHGRWGNVEILPEHCLDPLFAPCPLNLNYGFLWWLNSNRSLFAGAGESSVFAYGAGANYVWIDPDYDLVVVVRWIDAGSMNDFTALVMDSIVRP</sequence>
<evidence type="ECO:0000259" key="3">
    <source>
        <dbReference type="Pfam" id="PF00144"/>
    </source>
</evidence>
<dbReference type="PANTHER" id="PTHR43283">
    <property type="entry name" value="BETA-LACTAMASE-RELATED"/>
    <property type="match status" value="1"/>
</dbReference>
<dbReference type="InterPro" id="IPR050789">
    <property type="entry name" value="Diverse_Enzym_Activities"/>
</dbReference>
<evidence type="ECO:0000256" key="2">
    <source>
        <dbReference type="SAM" id="MobiDB-lite"/>
    </source>
</evidence>
<evidence type="ECO:0000313" key="4">
    <source>
        <dbReference type="EMBL" id="SVA01432.1"/>
    </source>
</evidence>
<dbReference type="InterPro" id="IPR001466">
    <property type="entry name" value="Beta-lactam-related"/>
</dbReference>
<name>A0A381SBG3_9ZZZZ</name>
<gene>
    <name evidence="4" type="ORF">METZ01_LOCUS54286</name>
</gene>
<protein>
    <recommendedName>
        <fullName evidence="3">Beta-lactamase-related domain-containing protein</fullName>
    </recommendedName>
</protein>
<dbReference type="Gene3D" id="3.40.710.10">
    <property type="entry name" value="DD-peptidase/beta-lactamase superfamily"/>
    <property type="match status" value="1"/>
</dbReference>
<reference evidence="4" key="1">
    <citation type="submission" date="2018-05" db="EMBL/GenBank/DDBJ databases">
        <authorList>
            <person name="Lanie J.A."/>
            <person name="Ng W.-L."/>
            <person name="Kazmierczak K.M."/>
            <person name="Andrzejewski T.M."/>
            <person name="Davidsen T.M."/>
            <person name="Wayne K.J."/>
            <person name="Tettelin H."/>
            <person name="Glass J.I."/>
            <person name="Rusch D."/>
            <person name="Podicherti R."/>
            <person name="Tsui H.-C.T."/>
            <person name="Winkler M.E."/>
        </authorList>
    </citation>
    <scope>NUCLEOTIDE SEQUENCE</scope>
</reference>
<proteinExistence type="predicted"/>
<dbReference type="Pfam" id="PF00144">
    <property type="entry name" value="Beta-lactamase"/>
    <property type="match status" value="1"/>
</dbReference>
<dbReference type="EMBL" id="UINC01002903">
    <property type="protein sequence ID" value="SVA01432.1"/>
    <property type="molecule type" value="Genomic_DNA"/>
</dbReference>
<dbReference type="AlphaFoldDB" id="A0A381SBG3"/>
<dbReference type="PANTHER" id="PTHR43283:SF11">
    <property type="entry name" value="BETA-LACTAMASE-RELATED DOMAIN-CONTAINING PROTEIN"/>
    <property type="match status" value="1"/>
</dbReference>
<dbReference type="GO" id="GO:0016787">
    <property type="term" value="F:hydrolase activity"/>
    <property type="evidence" value="ECO:0007669"/>
    <property type="project" value="UniProtKB-KW"/>
</dbReference>
<accession>A0A381SBG3</accession>
<feature type="domain" description="Beta-lactamase-related" evidence="3">
    <location>
        <begin position="100"/>
        <end position="354"/>
    </location>
</feature>
<evidence type="ECO:0000256" key="1">
    <source>
        <dbReference type="ARBA" id="ARBA00022801"/>
    </source>
</evidence>
<organism evidence="4">
    <name type="scientific">marine metagenome</name>
    <dbReference type="NCBI Taxonomy" id="408172"/>
    <lineage>
        <taxon>unclassified sequences</taxon>
        <taxon>metagenomes</taxon>
        <taxon>ecological metagenomes</taxon>
    </lineage>
</organism>